<dbReference type="GO" id="GO:0005829">
    <property type="term" value="C:cytosol"/>
    <property type="evidence" value="ECO:0007669"/>
    <property type="project" value="TreeGrafter"/>
</dbReference>
<evidence type="ECO:0000313" key="2">
    <source>
        <dbReference type="Proteomes" id="UP000321440"/>
    </source>
</evidence>
<dbReference type="PANTHER" id="PTHR30458:SF0">
    <property type="entry name" value="1,2-PHENYLACETYL-COA EPOXIDASE, SUBUNIT C"/>
    <property type="match status" value="1"/>
</dbReference>
<gene>
    <name evidence="1" type="primary">paaC</name>
    <name evidence="1" type="ORF">AHA02nite_02830</name>
</gene>
<keyword evidence="2" id="KW-1185">Reference proteome</keyword>
<name>A0A511W089_9BACI</name>
<reference evidence="1 2" key="1">
    <citation type="submission" date="2019-07" db="EMBL/GenBank/DDBJ databases">
        <title>Whole genome shotgun sequence of Alkalibacillus haloalkaliphilus NBRC 103110.</title>
        <authorList>
            <person name="Hosoyama A."/>
            <person name="Uohara A."/>
            <person name="Ohji S."/>
            <person name="Ichikawa N."/>
        </authorList>
    </citation>
    <scope>NUCLEOTIDE SEQUENCE [LARGE SCALE GENOMIC DNA]</scope>
    <source>
        <strain evidence="1 2">NBRC 103110</strain>
    </source>
</reference>
<dbReference type="Gene3D" id="1.20.1260.10">
    <property type="match status" value="1"/>
</dbReference>
<dbReference type="InterPro" id="IPR007814">
    <property type="entry name" value="PaaA_PaaC"/>
</dbReference>
<accession>A0A511W089</accession>
<dbReference type="Proteomes" id="UP000321440">
    <property type="component" value="Unassembled WGS sequence"/>
</dbReference>
<dbReference type="EMBL" id="BJYA01000001">
    <property type="protein sequence ID" value="GEN44507.1"/>
    <property type="molecule type" value="Genomic_DNA"/>
</dbReference>
<dbReference type="InterPro" id="IPR009078">
    <property type="entry name" value="Ferritin-like_SF"/>
</dbReference>
<dbReference type="SUPFAM" id="SSF47240">
    <property type="entry name" value="Ferritin-like"/>
    <property type="match status" value="1"/>
</dbReference>
<comment type="caution">
    <text evidence="1">The sequence shown here is derived from an EMBL/GenBank/DDBJ whole genome shotgun (WGS) entry which is preliminary data.</text>
</comment>
<dbReference type="NCBIfam" id="TIGR02158">
    <property type="entry name" value="PA_CoA_Oxy3"/>
    <property type="match status" value="1"/>
</dbReference>
<dbReference type="OrthoDB" id="9789947at2"/>
<protein>
    <submittedName>
        <fullName evidence="1">Phenylacetic acid degradation protein</fullName>
    </submittedName>
</protein>
<dbReference type="InterPro" id="IPR012347">
    <property type="entry name" value="Ferritin-like"/>
</dbReference>
<organism evidence="1 2">
    <name type="scientific">Alkalibacillus haloalkaliphilus</name>
    <dbReference type="NCBI Taxonomy" id="94136"/>
    <lineage>
        <taxon>Bacteria</taxon>
        <taxon>Bacillati</taxon>
        <taxon>Bacillota</taxon>
        <taxon>Bacilli</taxon>
        <taxon>Bacillales</taxon>
        <taxon>Bacillaceae</taxon>
        <taxon>Alkalibacillus</taxon>
    </lineage>
</organism>
<dbReference type="AlphaFoldDB" id="A0A511W089"/>
<dbReference type="Pfam" id="PF05138">
    <property type="entry name" value="PaaA_PaaC"/>
    <property type="match status" value="1"/>
</dbReference>
<dbReference type="InterPro" id="IPR011882">
    <property type="entry name" value="PaaC"/>
</dbReference>
<proteinExistence type="predicted"/>
<dbReference type="PANTHER" id="PTHR30458">
    <property type="entry name" value="PHENYLACETIC ACID DEGRADATION PROTEIN PAA"/>
    <property type="match status" value="1"/>
</dbReference>
<dbReference type="GO" id="GO:0010124">
    <property type="term" value="P:phenylacetate catabolic process"/>
    <property type="evidence" value="ECO:0007669"/>
    <property type="project" value="InterPro"/>
</dbReference>
<dbReference type="InterPro" id="IPR052703">
    <property type="entry name" value="Aromatic_CoA_ox/epox"/>
</dbReference>
<sequence length="271" mass="31135">MTKVTSAQEAMNDDVYLKALTDLLYQLADDDFLISFRGSEWLGLAPHIEEDVAFSSITQNTMGHALMYYRLLEDLSEGEADALAHERDPSSRRNAVYFEKKNGEGEYLTEPYYDWALAVVRNFLYESFKKVKLEALTKSSYTPLANIAGKVLMEQPYHLSHWKIWFKQLNNSTDEAKTKLQSRLEEAWQQFGDVLELGEYATELEHFDIISGEDDLKERFIQEVESTVKDIRDISFGKAFGSGREGDHTPDLDQALNTLAEVYRSDEKAVW</sequence>
<evidence type="ECO:0000313" key="1">
    <source>
        <dbReference type="EMBL" id="GEN44507.1"/>
    </source>
</evidence>
<dbReference type="RefSeq" id="WP_100214242.1">
    <property type="nucleotide sequence ID" value="NZ_BJYA01000001.1"/>
</dbReference>